<feature type="domain" description="DNA methylase adenine-specific" evidence="5">
    <location>
        <begin position="15"/>
        <end position="229"/>
    </location>
</feature>
<reference evidence="7" key="1">
    <citation type="submission" date="2012-04" db="EMBL/GenBank/DDBJ databases">
        <title>Finished genome of Dactylococcopsis salina PCC 8305.</title>
        <authorList>
            <consortium name="US DOE Joint Genome Institute"/>
            <person name="Gugger M."/>
            <person name="Coursin T."/>
            <person name="Rippka R."/>
            <person name="Tandeau De Marsac N."/>
            <person name="Huntemann M."/>
            <person name="Wei C.-L."/>
            <person name="Han J."/>
            <person name="Detter J.C."/>
            <person name="Han C."/>
            <person name="Tapia R."/>
            <person name="Daligault H."/>
            <person name="Chen A."/>
            <person name="Krypides N."/>
            <person name="Mavromatis K."/>
            <person name="Markowitz V."/>
            <person name="Szeto E."/>
            <person name="Ivanova N."/>
            <person name="Ovchinnikova G."/>
            <person name="Pagani I."/>
            <person name="Pati A."/>
            <person name="Goodwin L."/>
            <person name="Peters L."/>
            <person name="Pitluck S."/>
            <person name="Woyke T."/>
            <person name="Kerfeld C."/>
        </authorList>
    </citation>
    <scope>NUCLEOTIDE SEQUENCE [LARGE SCALE GENOMIC DNA]</scope>
    <source>
        <strain evidence="7">PCC 8305</strain>
    </source>
</reference>
<keyword evidence="1 7" id="KW-0489">Methyltransferase</keyword>
<dbReference type="CDD" id="cd02440">
    <property type="entry name" value="AdoMet_MTases"/>
    <property type="match status" value="1"/>
</dbReference>
<keyword evidence="4" id="KW-0680">Restriction system</keyword>
<evidence type="ECO:0000259" key="6">
    <source>
        <dbReference type="Pfam" id="PF22837"/>
    </source>
</evidence>
<dbReference type="GO" id="GO:0009307">
    <property type="term" value="P:DNA restriction-modification system"/>
    <property type="evidence" value="ECO:0007669"/>
    <property type="project" value="UniProtKB-KW"/>
</dbReference>
<dbReference type="Pfam" id="PF22837">
    <property type="entry name" value="M_Eco57I_C"/>
    <property type="match status" value="1"/>
</dbReference>
<evidence type="ECO:0000313" key="8">
    <source>
        <dbReference type="Proteomes" id="UP000010482"/>
    </source>
</evidence>
<dbReference type="GO" id="GO:0008170">
    <property type="term" value="F:N-methyltransferase activity"/>
    <property type="evidence" value="ECO:0007669"/>
    <property type="project" value="InterPro"/>
</dbReference>
<dbReference type="PATRIC" id="fig|13035.3.peg.870"/>
<evidence type="ECO:0000256" key="3">
    <source>
        <dbReference type="ARBA" id="ARBA00022691"/>
    </source>
</evidence>
<dbReference type="Gene3D" id="3.40.50.150">
    <property type="entry name" value="Vaccinia Virus protein VP39"/>
    <property type="match status" value="1"/>
</dbReference>
<dbReference type="SUPFAM" id="SSF53335">
    <property type="entry name" value="S-adenosyl-L-methionine-dependent methyltransferases"/>
    <property type="match status" value="1"/>
</dbReference>
<keyword evidence="8" id="KW-1185">Reference proteome</keyword>
<evidence type="ECO:0000256" key="4">
    <source>
        <dbReference type="ARBA" id="ARBA00022747"/>
    </source>
</evidence>
<dbReference type="PANTHER" id="PTHR33841">
    <property type="entry name" value="DNA METHYLTRANSFERASE YEEA-RELATED"/>
    <property type="match status" value="1"/>
</dbReference>
<dbReference type="InterPro" id="IPR054520">
    <property type="entry name" value="M_Eco57I_C"/>
</dbReference>
<evidence type="ECO:0000313" key="7">
    <source>
        <dbReference type="EMBL" id="AFZ49535.1"/>
    </source>
</evidence>
<sequence length="511" mass="59566">MDELAYTKNTPLSYRKKFGQFFTPRKIADLMLNWVIQDHPQSILDPAFGLGIFYDSLNSLPSKNEIHYFGYEIDPKIIHSLSIKKTNNLTIYLEDYLEAKQNKYDAIICNPPYLKFQNFVNRHQVVPELEKTFNLKFNGYSNIASVFLLKSLQEINPEGRMAYLMPFEFFNTGYGKIVKEELLKTGFLKQIVIFENEKDIFAEVTTTICLILCKNDRQKAPIKVGKINELSQINKLEDFNSYFQYKISPDELPYEKKWSYLISSRYQELIIPKGLAKISDYGKFVRGIATGANEFFALNQKQVNDLEINSNNLLKCLTKSSQVRQFVFCEKDYKNLLELGYPVMCLNVQEPDNQNIKKYLEYGVSQGFNSRYLTKQRKPWYKLEHRLPAPILAGVFNRGRLKVIRNFTNAINFTCFHGFYPNLFGDRYLNRLFVYLISDLGQKILMTNKRQYGNNLDKFEPRDLNEGNCPTIAQFEQVLESDAIEIIEIAKTNEKEAIKQADAMVKVILNY</sequence>
<protein>
    <submittedName>
        <fullName evidence="7">Type I restriction-modification system methyltransferase subunit</fullName>
    </submittedName>
</protein>
<dbReference type="AlphaFoldDB" id="K9YT48"/>
<proteinExistence type="predicted"/>
<organism evidence="7 8">
    <name type="scientific">Dactylococcopsis salina (strain PCC 8305)</name>
    <name type="common">Myxobactron salinum</name>
    <dbReference type="NCBI Taxonomy" id="13035"/>
    <lineage>
        <taxon>Bacteria</taxon>
        <taxon>Bacillati</taxon>
        <taxon>Cyanobacteriota</taxon>
        <taxon>Cyanophyceae</taxon>
        <taxon>Nodosilineales</taxon>
        <taxon>Cymatolegaceae</taxon>
        <taxon>Dactylococcopsis</taxon>
    </lineage>
</organism>
<dbReference type="GO" id="GO:0009007">
    <property type="term" value="F:site-specific DNA-methyltransferase (adenine-specific) activity"/>
    <property type="evidence" value="ECO:0007669"/>
    <property type="project" value="UniProtKB-EC"/>
</dbReference>
<evidence type="ECO:0000259" key="5">
    <source>
        <dbReference type="Pfam" id="PF02384"/>
    </source>
</evidence>
<evidence type="ECO:0000256" key="2">
    <source>
        <dbReference type="ARBA" id="ARBA00022679"/>
    </source>
</evidence>
<dbReference type="eggNOG" id="COG0827">
    <property type="taxonomic scope" value="Bacteria"/>
</dbReference>
<dbReference type="GO" id="GO:0032259">
    <property type="term" value="P:methylation"/>
    <property type="evidence" value="ECO:0007669"/>
    <property type="project" value="UniProtKB-KW"/>
</dbReference>
<dbReference type="Proteomes" id="UP000010482">
    <property type="component" value="Chromosome"/>
</dbReference>
<dbReference type="PROSITE" id="PS00092">
    <property type="entry name" value="N6_MTASE"/>
    <property type="match status" value="1"/>
</dbReference>
<dbReference type="Pfam" id="PF02384">
    <property type="entry name" value="N6_Mtase"/>
    <property type="match status" value="1"/>
</dbReference>
<dbReference type="HOGENOM" id="CLU_020255_0_0_3"/>
<feature type="domain" description="Type II methyltransferase M.Eco57I C-terminal" evidence="6">
    <location>
        <begin position="267"/>
        <end position="502"/>
    </location>
</feature>
<dbReference type="KEGG" id="dsl:Dacsa_0780"/>
<dbReference type="InterPro" id="IPR003356">
    <property type="entry name" value="DNA_methylase_A-5"/>
</dbReference>
<dbReference type="GO" id="GO:0003677">
    <property type="term" value="F:DNA binding"/>
    <property type="evidence" value="ECO:0007669"/>
    <property type="project" value="InterPro"/>
</dbReference>
<evidence type="ECO:0000256" key="1">
    <source>
        <dbReference type="ARBA" id="ARBA00022603"/>
    </source>
</evidence>
<dbReference type="InterPro" id="IPR050953">
    <property type="entry name" value="N4_N6_ade-DNA_methylase"/>
</dbReference>
<dbReference type="InterPro" id="IPR029063">
    <property type="entry name" value="SAM-dependent_MTases_sf"/>
</dbReference>
<accession>K9YT48</accession>
<dbReference type="REBASE" id="58338">
    <property type="entry name" value="M.Dsa8305ORF780P"/>
</dbReference>
<gene>
    <name evidence="7" type="ORF">Dacsa_0780</name>
</gene>
<keyword evidence="3" id="KW-0949">S-adenosyl-L-methionine</keyword>
<dbReference type="InterPro" id="IPR002052">
    <property type="entry name" value="DNA_methylase_N6_adenine_CS"/>
</dbReference>
<dbReference type="STRING" id="13035.Dacsa_0780"/>
<dbReference type="PANTHER" id="PTHR33841:SF5">
    <property type="entry name" value="DNA METHYLASE (MODIFICATION METHYLASE) (METHYLTRANSFERASE)-RELATED"/>
    <property type="match status" value="1"/>
</dbReference>
<dbReference type="RefSeq" id="WP_015228547.1">
    <property type="nucleotide sequence ID" value="NC_019780.1"/>
</dbReference>
<dbReference type="OrthoDB" id="9798907at2"/>
<dbReference type="PRINTS" id="PR00507">
    <property type="entry name" value="N12N6MTFRASE"/>
</dbReference>
<keyword evidence="2" id="KW-0808">Transferase</keyword>
<name>K9YT48_DACS8</name>
<dbReference type="EMBL" id="CP003944">
    <property type="protein sequence ID" value="AFZ49535.1"/>
    <property type="molecule type" value="Genomic_DNA"/>
</dbReference>